<dbReference type="GO" id="GO:0005829">
    <property type="term" value="C:cytosol"/>
    <property type="evidence" value="ECO:0007669"/>
    <property type="project" value="TreeGrafter"/>
</dbReference>
<keyword evidence="2 7" id="KW-0698">rRNA processing</keyword>
<dbReference type="PANTHER" id="PTHR11727">
    <property type="entry name" value="DIMETHYLADENOSINE TRANSFERASE"/>
    <property type="match status" value="1"/>
</dbReference>
<dbReference type="InterPro" id="IPR011530">
    <property type="entry name" value="rRNA_adenine_dimethylase"/>
</dbReference>
<evidence type="ECO:0000256" key="6">
    <source>
        <dbReference type="ARBA" id="ARBA00022884"/>
    </source>
</evidence>
<evidence type="ECO:0000256" key="4">
    <source>
        <dbReference type="ARBA" id="ARBA00022679"/>
    </source>
</evidence>
<dbReference type="EC" id="2.1.1.182" evidence="7"/>
<protein>
    <recommendedName>
        <fullName evidence="7">Ribosomal RNA small subunit methyltransferase A</fullName>
        <ecNumber evidence="7">2.1.1.182</ecNumber>
    </recommendedName>
    <alternativeName>
        <fullName evidence="7">16S rRNA (adenine(1518)-N(6)/adenine(1519)-N(6))-dimethyltransferase</fullName>
    </alternativeName>
    <alternativeName>
        <fullName evidence="7">16S rRNA dimethyladenosine transferase</fullName>
    </alternativeName>
    <alternativeName>
        <fullName evidence="7">16S rRNA dimethylase</fullName>
    </alternativeName>
    <alternativeName>
        <fullName evidence="7">S-adenosylmethionine-6-N', N'-adenosyl(rRNA) dimethyltransferase</fullName>
    </alternativeName>
</protein>
<comment type="subcellular location">
    <subcellularLocation>
        <location evidence="7">Cytoplasm</location>
    </subcellularLocation>
</comment>
<feature type="binding site" evidence="7 8">
    <location>
        <position position="106"/>
    </location>
    <ligand>
        <name>S-adenosyl-L-methionine</name>
        <dbReference type="ChEBI" id="CHEBI:59789"/>
    </ligand>
</feature>
<keyword evidence="1 7" id="KW-0963">Cytoplasm</keyword>
<keyword evidence="3 7" id="KW-0489">Methyltransferase</keyword>
<proteinExistence type="inferred from homology"/>
<evidence type="ECO:0000256" key="2">
    <source>
        <dbReference type="ARBA" id="ARBA00022552"/>
    </source>
</evidence>
<evidence type="ECO:0000256" key="7">
    <source>
        <dbReference type="HAMAP-Rule" id="MF_00607"/>
    </source>
</evidence>
<evidence type="ECO:0000313" key="10">
    <source>
        <dbReference type="EMBL" id="BAL53985.1"/>
    </source>
</evidence>
<dbReference type="CDD" id="cd02440">
    <property type="entry name" value="AdoMet_MTases"/>
    <property type="match status" value="1"/>
</dbReference>
<dbReference type="InterPro" id="IPR020598">
    <property type="entry name" value="rRNA_Ade_methylase_Trfase_N"/>
</dbReference>
<feature type="binding site" evidence="7 8">
    <location>
        <position position="81"/>
    </location>
    <ligand>
        <name>S-adenosyl-L-methionine</name>
        <dbReference type="ChEBI" id="CHEBI:59789"/>
    </ligand>
</feature>
<evidence type="ECO:0000256" key="1">
    <source>
        <dbReference type="ARBA" id="ARBA00022490"/>
    </source>
</evidence>
<evidence type="ECO:0000256" key="8">
    <source>
        <dbReference type="PROSITE-ProRule" id="PRU01026"/>
    </source>
</evidence>
<dbReference type="InterPro" id="IPR020596">
    <property type="entry name" value="rRNA_Ade_Mease_Trfase_CS"/>
</dbReference>
<dbReference type="AlphaFoldDB" id="H5SLX7"/>
<dbReference type="Gene3D" id="1.10.8.100">
    <property type="entry name" value="Ribosomal RNA adenine dimethylase-like, domain 2"/>
    <property type="match status" value="1"/>
</dbReference>
<comment type="similarity">
    <text evidence="7">Belongs to the class I-like SAM-binding methyltransferase superfamily. rRNA adenine N(6)-methyltransferase family. RsmA subfamily.</text>
</comment>
<comment type="caution">
    <text evidence="7 8">Lacks conserved residue(s) required for the propagation of feature annotation.</text>
</comment>
<dbReference type="PROSITE" id="PS51689">
    <property type="entry name" value="SAM_RNA_A_N6_MT"/>
    <property type="match status" value="1"/>
</dbReference>
<dbReference type="EMBL" id="AP011673">
    <property type="protein sequence ID" value="BAL53985.1"/>
    <property type="molecule type" value="Genomic_DNA"/>
</dbReference>
<reference evidence="11" key="1">
    <citation type="journal article" date="2005" name="Environ. Microbiol.">
        <title>Genetic and functional properties of uncultivated thermophilic crenarchaeotes from a subsurface gold mine as revealed by analysis of genome fragments.</title>
        <authorList>
            <person name="Nunoura T."/>
            <person name="Hirayama H."/>
            <person name="Takami H."/>
            <person name="Oida H."/>
            <person name="Nishi S."/>
            <person name="Shimamura S."/>
            <person name="Suzuki Y."/>
            <person name="Inagaki F."/>
            <person name="Takai K."/>
            <person name="Nealson K.H."/>
            <person name="Horikoshi K."/>
        </authorList>
    </citation>
    <scope>NUCLEOTIDE SEQUENCE</scope>
</reference>
<accession>H5SLX7</accession>
<keyword evidence="6 7" id="KW-0694">RNA-binding</keyword>
<evidence type="ECO:0000259" key="9">
    <source>
        <dbReference type="SMART" id="SM00650"/>
    </source>
</evidence>
<sequence>MTDKPRTPRQTLSYLRGLLEAHGLRPKNKLGQSFLIDLNFLDFMVRQAELSRADLVIEVGSGTGSLTAKLAELAGHVLSVEIDPGFFALAQENTEKFDNVTLLLADILEKKSRLNPEVLQHLERLWQSGKWQQLKLVSNLPFVVATPVIVNFLLSELPLQLMLVTIQWELAARLEAQSGTKDYSAVSVIVQALADVQVLRRMPPQVFWPRPKVDSALVRIIPRPDKRAAIKDLAWFHRLVRDIYLHRRKNLRSALEPLYQGQLTREQLDGLLRQHGYDPHARAETLSVAEHIRLCEILPRYQSGPAVDQEP</sequence>
<dbReference type="Gene3D" id="3.40.50.150">
    <property type="entry name" value="Vaccinia Virus protein VP39"/>
    <property type="match status" value="1"/>
</dbReference>
<evidence type="ECO:0000313" key="11">
    <source>
        <dbReference type="EMBL" id="BAL57163.1"/>
    </source>
</evidence>
<dbReference type="EMBL" id="AP011768">
    <property type="protein sequence ID" value="BAL57163.1"/>
    <property type="molecule type" value="Genomic_DNA"/>
</dbReference>
<dbReference type="Pfam" id="PF00398">
    <property type="entry name" value="RrnaAD"/>
    <property type="match status" value="1"/>
</dbReference>
<evidence type="ECO:0000256" key="5">
    <source>
        <dbReference type="ARBA" id="ARBA00022691"/>
    </source>
</evidence>
<dbReference type="PANTHER" id="PTHR11727:SF7">
    <property type="entry name" value="DIMETHYLADENOSINE TRANSFERASE-RELATED"/>
    <property type="match status" value="1"/>
</dbReference>
<dbReference type="NCBIfam" id="TIGR00755">
    <property type="entry name" value="ksgA"/>
    <property type="match status" value="1"/>
</dbReference>
<comment type="function">
    <text evidence="7">Specifically dimethylates two adjacent adenosines (A1518 and A1519) in the loop of a conserved hairpin near the 3'-end of 16S rRNA in the 30S particle. May play a critical role in biogenesis of 30S subunits.</text>
</comment>
<feature type="domain" description="Ribosomal RNA adenine methylase transferase N-terminal" evidence="9">
    <location>
        <begin position="40"/>
        <end position="224"/>
    </location>
</feature>
<dbReference type="GO" id="GO:0052908">
    <property type="term" value="F:16S rRNA (adenine(1518)-N(6)/adenine(1519)-N(6))-dimethyltransferase activity"/>
    <property type="evidence" value="ECO:0007669"/>
    <property type="project" value="UniProtKB-EC"/>
</dbReference>
<comment type="catalytic activity">
    <reaction evidence="7">
        <text>adenosine(1518)/adenosine(1519) in 16S rRNA + 4 S-adenosyl-L-methionine = N(6)-dimethyladenosine(1518)/N(6)-dimethyladenosine(1519) in 16S rRNA + 4 S-adenosyl-L-homocysteine + 4 H(+)</text>
        <dbReference type="Rhea" id="RHEA:19609"/>
        <dbReference type="Rhea" id="RHEA-COMP:10232"/>
        <dbReference type="Rhea" id="RHEA-COMP:10233"/>
        <dbReference type="ChEBI" id="CHEBI:15378"/>
        <dbReference type="ChEBI" id="CHEBI:57856"/>
        <dbReference type="ChEBI" id="CHEBI:59789"/>
        <dbReference type="ChEBI" id="CHEBI:74411"/>
        <dbReference type="ChEBI" id="CHEBI:74493"/>
        <dbReference type="EC" id="2.1.1.182"/>
    </reaction>
</comment>
<dbReference type="InterPro" id="IPR023165">
    <property type="entry name" value="rRNA_Ade_diMease-like_C"/>
</dbReference>
<organism evidence="11">
    <name type="scientific">uncultured Planctomycetota bacterium</name>
    <dbReference type="NCBI Taxonomy" id="120965"/>
    <lineage>
        <taxon>Bacteria</taxon>
        <taxon>Pseudomonadati</taxon>
        <taxon>Planctomycetota</taxon>
        <taxon>environmental samples</taxon>
    </lineage>
</organism>
<dbReference type="GO" id="GO:0003723">
    <property type="term" value="F:RNA binding"/>
    <property type="evidence" value="ECO:0007669"/>
    <property type="project" value="UniProtKB-UniRule"/>
</dbReference>
<dbReference type="SMART" id="SM00650">
    <property type="entry name" value="rADc"/>
    <property type="match status" value="1"/>
</dbReference>
<feature type="binding site" evidence="7 8">
    <location>
        <position position="60"/>
    </location>
    <ligand>
        <name>S-adenosyl-L-methionine</name>
        <dbReference type="ChEBI" id="CHEBI:59789"/>
    </ligand>
</feature>
<dbReference type="PROSITE" id="PS01131">
    <property type="entry name" value="RRNA_A_DIMETH"/>
    <property type="match status" value="1"/>
</dbReference>
<keyword evidence="4 7" id="KW-0808">Transferase</keyword>
<keyword evidence="5 7" id="KW-0949">S-adenosyl-L-methionine</keyword>
<evidence type="ECO:0000256" key="3">
    <source>
        <dbReference type="ARBA" id="ARBA00022603"/>
    </source>
</evidence>
<feature type="binding site" evidence="7 8">
    <location>
        <position position="35"/>
    </location>
    <ligand>
        <name>S-adenosyl-L-methionine</name>
        <dbReference type="ChEBI" id="CHEBI:59789"/>
    </ligand>
</feature>
<dbReference type="HAMAP" id="MF_00607">
    <property type="entry name" value="16SrRNA_methyltr_A"/>
    <property type="match status" value="1"/>
</dbReference>
<reference evidence="11" key="2">
    <citation type="journal article" date="2012" name="PLoS ONE">
        <title>A Deeply Branching Thermophilic Bacterium with an Ancient Acetyl-CoA Pathway Dominates a Subsurface Ecosystem.</title>
        <authorList>
            <person name="Takami H."/>
            <person name="Noguchi H."/>
            <person name="Takaki Y."/>
            <person name="Uchiyama I."/>
            <person name="Toyoda A."/>
            <person name="Nishi S."/>
            <person name="Chee G.-J."/>
            <person name="Arai W."/>
            <person name="Nunoura T."/>
            <person name="Itoh T."/>
            <person name="Hattori M."/>
            <person name="Takai K."/>
        </authorList>
    </citation>
    <scope>NUCLEOTIDE SEQUENCE</scope>
</reference>
<feature type="binding site" evidence="7 8">
    <location>
        <position position="139"/>
    </location>
    <ligand>
        <name>S-adenosyl-L-methionine</name>
        <dbReference type="ChEBI" id="CHEBI:59789"/>
    </ligand>
</feature>
<dbReference type="SUPFAM" id="SSF53335">
    <property type="entry name" value="S-adenosyl-L-methionine-dependent methyltransferases"/>
    <property type="match status" value="1"/>
</dbReference>
<dbReference type="InterPro" id="IPR029063">
    <property type="entry name" value="SAM-dependent_MTases_sf"/>
</dbReference>
<dbReference type="InterPro" id="IPR001737">
    <property type="entry name" value="KsgA/Erm"/>
</dbReference>
<gene>
    <name evidence="7" type="primary">rsmA</name>
    <name evidence="7" type="synonym">ksgA</name>
    <name evidence="10" type="ORF">HGMM_F11G08C22</name>
    <name evidence="11" type="ORF">HGMM_F48A06C06</name>
</gene>
<name>H5SLX7_9BACT</name>